<comment type="caution">
    <text evidence="2">The sequence shown here is derived from an EMBL/GenBank/DDBJ whole genome shotgun (WGS) entry which is preliminary data.</text>
</comment>
<name>A0A9P9EUD4_9HYPO</name>
<feature type="compositionally biased region" description="Polar residues" evidence="1">
    <location>
        <begin position="48"/>
        <end position="57"/>
    </location>
</feature>
<organism evidence="2 3">
    <name type="scientific">Dactylonectria estremocensis</name>
    <dbReference type="NCBI Taxonomy" id="1079267"/>
    <lineage>
        <taxon>Eukaryota</taxon>
        <taxon>Fungi</taxon>
        <taxon>Dikarya</taxon>
        <taxon>Ascomycota</taxon>
        <taxon>Pezizomycotina</taxon>
        <taxon>Sordariomycetes</taxon>
        <taxon>Hypocreomycetidae</taxon>
        <taxon>Hypocreales</taxon>
        <taxon>Nectriaceae</taxon>
        <taxon>Dactylonectria</taxon>
    </lineage>
</organism>
<feature type="region of interest" description="Disordered" evidence="1">
    <location>
        <begin position="33"/>
        <end position="99"/>
    </location>
</feature>
<feature type="region of interest" description="Disordered" evidence="1">
    <location>
        <begin position="216"/>
        <end position="243"/>
    </location>
</feature>
<keyword evidence="3" id="KW-1185">Reference proteome</keyword>
<feature type="compositionally biased region" description="Basic and acidic residues" evidence="1">
    <location>
        <begin position="58"/>
        <end position="76"/>
    </location>
</feature>
<feature type="compositionally biased region" description="Basic and acidic residues" evidence="1">
    <location>
        <begin position="34"/>
        <end position="47"/>
    </location>
</feature>
<sequence>MGSGVLMGGQPSTREFAIITPLQFTEAAVAAPVDAHKSANSRLHESQRQPTIPPTVSKSDKRSPLSDRTSSPDRRSGHGTFRLAAIRPPQADSRSGRRAKPCQVFPLVTSTSGTRRTIDALRWTWMGNRVITTRRLSVVQQCSIFLVAVATTTFAAPTTKHQVTPARHQPSSLAEVLYAIAKDPRGSPHLAHDGTLRSFAADGSVIDSRAVDIAKAPRPLTRSADERAPDSVNTDGAAARHRA</sequence>
<proteinExistence type="predicted"/>
<dbReference type="Proteomes" id="UP000717696">
    <property type="component" value="Unassembled WGS sequence"/>
</dbReference>
<dbReference type="AlphaFoldDB" id="A0A9P9EUD4"/>
<evidence type="ECO:0000313" key="3">
    <source>
        <dbReference type="Proteomes" id="UP000717696"/>
    </source>
</evidence>
<protein>
    <submittedName>
        <fullName evidence="2">Uncharacterized protein</fullName>
    </submittedName>
</protein>
<gene>
    <name evidence="2" type="ORF">B0J13DRAFT_635690</name>
</gene>
<reference evidence="2" key="1">
    <citation type="journal article" date="2021" name="Nat. Commun.">
        <title>Genetic determinants of endophytism in the Arabidopsis root mycobiome.</title>
        <authorList>
            <person name="Mesny F."/>
            <person name="Miyauchi S."/>
            <person name="Thiergart T."/>
            <person name="Pickel B."/>
            <person name="Atanasova L."/>
            <person name="Karlsson M."/>
            <person name="Huettel B."/>
            <person name="Barry K.W."/>
            <person name="Haridas S."/>
            <person name="Chen C."/>
            <person name="Bauer D."/>
            <person name="Andreopoulos W."/>
            <person name="Pangilinan J."/>
            <person name="LaButti K."/>
            <person name="Riley R."/>
            <person name="Lipzen A."/>
            <person name="Clum A."/>
            <person name="Drula E."/>
            <person name="Henrissat B."/>
            <person name="Kohler A."/>
            <person name="Grigoriev I.V."/>
            <person name="Martin F.M."/>
            <person name="Hacquard S."/>
        </authorList>
    </citation>
    <scope>NUCLEOTIDE SEQUENCE</scope>
    <source>
        <strain evidence="2">MPI-CAGE-AT-0021</strain>
    </source>
</reference>
<accession>A0A9P9EUD4</accession>
<evidence type="ECO:0000313" key="2">
    <source>
        <dbReference type="EMBL" id="KAH7144501.1"/>
    </source>
</evidence>
<dbReference type="OrthoDB" id="5089621at2759"/>
<evidence type="ECO:0000256" key="1">
    <source>
        <dbReference type="SAM" id="MobiDB-lite"/>
    </source>
</evidence>
<dbReference type="EMBL" id="JAGMUU010000010">
    <property type="protein sequence ID" value="KAH7144501.1"/>
    <property type="molecule type" value="Genomic_DNA"/>
</dbReference>